<organism evidence="1 2">
    <name type="scientific">Plectosphaerella cucumerina</name>
    <dbReference type="NCBI Taxonomy" id="40658"/>
    <lineage>
        <taxon>Eukaryota</taxon>
        <taxon>Fungi</taxon>
        <taxon>Dikarya</taxon>
        <taxon>Ascomycota</taxon>
        <taxon>Pezizomycotina</taxon>
        <taxon>Sordariomycetes</taxon>
        <taxon>Hypocreomycetidae</taxon>
        <taxon>Glomerellales</taxon>
        <taxon>Plectosphaerellaceae</taxon>
        <taxon>Plectosphaerella</taxon>
    </lineage>
</organism>
<protein>
    <recommendedName>
        <fullName evidence="3">Nicotinamide N-methyltransferase</fullName>
    </recommendedName>
</protein>
<dbReference type="Pfam" id="PF10294">
    <property type="entry name" value="Methyltransf_16"/>
    <property type="match status" value="1"/>
</dbReference>
<dbReference type="AlphaFoldDB" id="A0A8K0TJY1"/>
<dbReference type="PANTHER" id="PTHR14614:SF104">
    <property type="entry name" value="N-METHYLTRANSFERASE, PUTATIVE (AFU_ORTHOLOGUE AFUA_1G17750)-RELATED"/>
    <property type="match status" value="1"/>
</dbReference>
<sequence>MAGLDLASRISLTGPPPSAPEDFLSGALAALDPEDTPNIHGDAEHGLLYTSPHLPHPLALDLAEPDGDDQRRLFSHYLWNSALLAAELIEAGSLPLDGPASGPLTPVSGLSGGAFDVRGLSFVELGAGTALPSILAALVGASRVVATDYPAPAIIDTLRTNVARNTTAKQCPPGREPAAASVEGHAWGDLASPFAVANKHAFDRVLAADGLWMPWCHDDLRASVSWFLGEGPDARAWILAGFHTGRATMRGFFDTDALAAAGLEVEAMWERDVDGNERPWVAEKAHEEVGGEKRWLLIAVLRRPSVSQTEAS</sequence>
<gene>
    <name evidence="1" type="ORF">B0T11DRAFT_88278</name>
</gene>
<dbReference type="InterPro" id="IPR019410">
    <property type="entry name" value="Methyltransf_16"/>
</dbReference>
<evidence type="ECO:0008006" key="3">
    <source>
        <dbReference type="Google" id="ProtNLM"/>
    </source>
</evidence>
<dbReference type="Gene3D" id="3.40.50.150">
    <property type="entry name" value="Vaccinia Virus protein VP39"/>
    <property type="match status" value="1"/>
</dbReference>
<dbReference type="InterPro" id="IPR029063">
    <property type="entry name" value="SAM-dependent_MTases_sf"/>
</dbReference>
<dbReference type="Proteomes" id="UP000813385">
    <property type="component" value="Unassembled WGS sequence"/>
</dbReference>
<dbReference type="PANTHER" id="PTHR14614">
    <property type="entry name" value="HEPATOCELLULAR CARCINOMA-ASSOCIATED ANTIGEN"/>
    <property type="match status" value="1"/>
</dbReference>
<dbReference type="OrthoDB" id="407325at2759"/>
<dbReference type="GO" id="GO:0008757">
    <property type="term" value="F:S-adenosylmethionine-dependent methyltransferase activity"/>
    <property type="evidence" value="ECO:0007669"/>
    <property type="project" value="UniProtKB-ARBA"/>
</dbReference>
<comment type="caution">
    <text evidence="1">The sequence shown here is derived from an EMBL/GenBank/DDBJ whole genome shotgun (WGS) entry which is preliminary data.</text>
</comment>
<dbReference type="EMBL" id="JAGPXD010000003">
    <property type="protein sequence ID" value="KAH7362866.1"/>
    <property type="molecule type" value="Genomic_DNA"/>
</dbReference>
<proteinExistence type="predicted"/>
<keyword evidence="2" id="KW-1185">Reference proteome</keyword>
<dbReference type="GO" id="GO:0005737">
    <property type="term" value="C:cytoplasm"/>
    <property type="evidence" value="ECO:0007669"/>
    <property type="project" value="TreeGrafter"/>
</dbReference>
<name>A0A8K0TJY1_9PEZI</name>
<accession>A0A8K0TJY1</accession>
<evidence type="ECO:0000313" key="2">
    <source>
        <dbReference type="Proteomes" id="UP000813385"/>
    </source>
</evidence>
<reference evidence="1" key="1">
    <citation type="journal article" date="2021" name="Nat. Commun.">
        <title>Genetic determinants of endophytism in the Arabidopsis root mycobiome.</title>
        <authorList>
            <person name="Mesny F."/>
            <person name="Miyauchi S."/>
            <person name="Thiergart T."/>
            <person name="Pickel B."/>
            <person name="Atanasova L."/>
            <person name="Karlsson M."/>
            <person name="Huettel B."/>
            <person name="Barry K.W."/>
            <person name="Haridas S."/>
            <person name="Chen C."/>
            <person name="Bauer D."/>
            <person name="Andreopoulos W."/>
            <person name="Pangilinan J."/>
            <person name="LaButti K."/>
            <person name="Riley R."/>
            <person name="Lipzen A."/>
            <person name="Clum A."/>
            <person name="Drula E."/>
            <person name="Henrissat B."/>
            <person name="Kohler A."/>
            <person name="Grigoriev I.V."/>
            <person name="Martin F.M."/>
            <person name="Hacquard S."/>
        </authorList>
    </citation>
    <scope>NUCLEOTIDE SEQUENCE</scope>
    <source>
        <strain evidence="1">MPI-CAGE-AT-0016</strain>
    </source>
</reference>
<dbReference type="SUPFAM" id="SSF53335">
    <property type="entry name" value="S-adenosyl-L-methionine-dependent methyltransferases"/>
    <property type="match status" value="1"/>
</dbReference>
<evidence type="ECO:0000313" key="1">
    <source>
        <dbReference type="EMBL" id="KAH7362866.1"/>
    </source>
</evidence>